<evidence type="ECO:0000313" key="7">
    <source>
        <dbReference type="Proteomes" id="UP000269597"/>
    </source>
</evidence>
<dbReference type="InterPro" id="IPR036388">
    <property type="entry name" value="WH-like_DNA-bd_sf"/>
</dbReference>
<comment type="caution">
    <text evidence="6">The sequence shown here is derived from an EMBL/GenBank/DDBJ whole genome shotgun (WGS) entry which is preliminary data.</text>
</comment>
<evidence type="ECO:0000259" key="5">
    <source>
        <dbReference type="PROSITE" id="PS50995"/>
    </source>
</evidence>
<dbReference type="Gene3D" id="1.10.10.10">
    <property type="entry name" value="Winged helix-like DNA-binding domain superfamily/Winged helix DNA-binding domain"/>
    <property type="match status" value="1"/>
</dbReference>
<organism evidence="6 7">
    <name type="scientific">Acinetobacter baumannii</name>
    <dbReference type="NCBI Taxonomy" id="470"/>
    <lineage>
        <taxon>Bacteria</taxon>
        <taxon>Pseudomonadati</taxon>
        <taxon>Pseudomonadota</taxon>
        <taxon>Gammaproteobacteria</taxon>
        <taxon>Moraxellales</taxon>
        <taxon>Moraxellaceae</taxon>
        <taxon>Acinetobacter</taxon>
        <taxon>Acinetobacter calcoaceticus/baumannii complex</taxon>
    </lineage>
</organism>
<keyword evidence="1" id="KW-0805">Transcription regulation</keyword>
<name>A0A429LET6_ACIBA</name>
<dbReference type="GO" id="GO:0003700">
    <property type="term" value="F:DNA-binding transcription factor activity"/>
    <property type="evidence" value="ECO:0007669"/>
    <property type="project" value="InterPro"/>
</dbReference>
<dbReference type="InterPro" id="IPR000835">
    <property type="entry name" value="HTH_MarR-typ"/>
</dbReference>
<dbReference type="Proteomes" id="UP000269597">
    <property type="component" value="Unassembled WGS sequence"/>
</dbReference>
<dbReference type="PROSITE" id="PS50995">
    <property type="entry name" value="HTH_MARR_2"/>
    <property type="match status" value="1"/>
</dbReference>
<dbReference type="SUPFAM" id="SSF46785">
    <property type="entry name" value="Winged helix' DNA-binding domain"/>
    <property type="match status" value="1"/>
</dbReference>
<reference evidence="6 7" key="1">
    <citation type="submission" date="2018-10" db="EMBL/GenBank/DDBJ databases">
        <title>GWAS and RNA-Seq identify cryptic mechanisms of antimicrobial resistance in Acinetobacter baumannii.</title>
        <authorList>
            <person name="Sahl J.W."/>
        </authorList>
    </citation>
    <scope>NUCLEOTIDE SEQUENCE [LARGE SCALE GENOMIC DNA]</scope>
    <source>
        <strain evidence="6 7">TG31299</strain>
    </source>
</reference>
<accession>A0A429LET6</accession>
<proteinExistence type="predicted"/>
<evidence type="ECO:0000256" key="2">
    <source>
        <dbReference type="ARBA" id="ARBA00023125"/>
    </source>
</evidence>
<keyword evidence="2" id="KW-0238">DNA-binding</keyword>
<evidence type="ECO:0000313" key="6">
    <source>
        <dbReference type="EMBL" id="RSP74712.1"/>
    </source>
</evidence>
<dbReference type="Pfam" id="PF01047">
    <property type="entry name" value="MarR"/>
    <property type="match status" value="1"/>
</dbReference>
<evidence type="ECO:0000256" key="3">
    <source>
        <dbReference type="ARBA" id="ARBA00023163"/>
    </source>
</evidence>
<dbReference type="SMART" id="SM00347">
    <property type="entry name" value="HTH_MARR"/>
    <property type="match status" value="1"/>
</dbReference>
<evidence type="ECO:0000256" key="4">
    <source>
        <dbReference type="SAM" id="Coils"/>
    </source>
</evidence>
<dbReference type="RefSeq" id="WP_002123478.1">
    <property type="nucleotide sequence ID" value="NZ_BKDF01000007.1"/>
</dbReference>
<dbReference type="PRINTS" id="PR00598">
    <property type="entry name" value="HTHMARR"/>
</dbReference>
<evidence type="ECO:0000256" key="1">
    <source>
        <dbReference type="ARBA" id="ARBA00023015"/>
    </source>
</evidence>
<dbReference type="InterPro" id="IPR036390">
    <property type="entry name" value="WH_DNA-bd_sf"/>
</dbReference>
<gene>
    <name evidence="6" type="ORF">EA722_10740</name>
</gene>
<dbReference type="PANTHER" id="PTHR42756:SF1">
    <property type="entry name" value="TRANSCRIPTIONAL REPRESSOR OF EMRAB OPERON"/>
    <property type="match status" value="1"/>
</dbReference>
<keyword evidence="4" id="KW-0175">Coiled coil</keyword>
<protein>
    <submittedName>
        <fullName evidence="6">MarR family transcriptional regulator</fullName>
    </submittedName>
</protein>
<dbReference type="AlphaFoldDB" id="A0A429LET6"/>
<dbReference type="GO" id="GO:0003677">
    <property type="term" value="F:DNA binding"/>
    <property type="evidence" value="ECO:0007669"/>
    <property type="project" value="UniProtKB-KW"/>
</dbReference>
<feature type="domain" description="HTH marR-type" evidence="5">
    <location>
        <begin position="20"/>
        <end position="153"/>
    </location>
</feature>
<feature type="coiled-coil region" evidence="4">
    <location>
        <begin position="141"/>
        <end position="168"/>
    </location>
</feature>
<dbReference type="PANTHER" id="PTHR42756">
    <property type="entry name" value="TRANSCRIPTIONAL REGULATOR, MARR"/>
    <property type="match status" value="1"/>
</dbReference>
<keyword evidence="3" id="KW-0804">Transcription</keyword>
<dbReference type="EMBL" id="RFBY01000031">
    <property type="protein sequence ID" value="RSP74712.1"/>
    <property type="molecule type" value="Genomic_DNA"/>
</dbReference>
<sequence>MKKAEDQNVIESFKKPESLDQMLDYRLYLVYRDCGVVTEKICNDIFGITRRRLRIIFLLMEYPNISVSELAALAELDLTQTSRTISSMMREGYLKRLSNPDNARYSILKLTEKSVEIYKDLLQQYQYVNNQLIDNFNDSELQQLDHLLKKLRNNAQQVIEKYKEINLTKE</sequence>